<keyword evidence="3" id="KW-1185">Reference proteome</keyword>
<organism evidence="2 3">
    <name type="scientific">Xylaria bambusicola</name>
    <dbReference type="NCBI Taxonomy" id="326684"/>
    <lineage>
        <taxon>Eukaryota</taxon>
        <taxon>Fungi</taxon>
        <taxon>Dikarya</taxon>
        <taxon>Ascomycota</taxon>
        <taxon>Pezizomycotina</taxon>
        <taxon>Sordariomycetes</taxon>
        <taxon>Xylariomycetidae</taxon>
        <taxon>Xylariales</taxon>
        <taxon>Xylariaceae</taxon>
        <taxon>Xylaria</taxon>
    </lineage>
</organism>
<sequence length="73" mass="8228">MPGQSSTTFSSISKTSNKPVTGETRDSSSTYSYDPKKDRTQGKKDKDDETKRLIDSKFPLMIYDQLCTLKLNS</sequence>
<reference evidence="2 3" key="1">
    <citation type="submission" date="2023-10" db="EMBL/GenBank/DDBJ databases">
        <title>Draft genome sequence of Xylaria bambusicola isolate GMP-LS, the root and basal stem rot pathogen of sugarcane in Indonesia.</title>
        <authorList>
            <person name="Selvaraj P."/>
            <person name="Muralishankar V."/>
            <person name="Muruganantham S."/>
            <person name="Sp S."/>
            <person name="Haryani S."/>
            <person name="Lau K.J.X."/>
            <person name="Naqvi N.I."/>
        </authorList>
    </citation>
    <scope>NUCLEOTIDE SEQUENCE [LARGE SCALE GENOMIC DNA]</scope>
    <source>
        <strain evidence="2">GMP-LS</strain>
    </source>
</reference>
<name>A0AAN7UVI5_9PEZI</name>
<evidence type="ECO:0000313" key="2">
    <source>
        <dbReference type="EMBL" id="KAK5632846.1"/>
    </source>
</evidence>
<proteinExistence type="predicted"/>
<feature type="region of interest" description="Disordered" evidence="1">
    <location>
        <begin position="1"/>
        <end position="51"/>
    </location>
</feature>
<evidence type="ECO:0000256" key="1">
    <source>
        <dbReference type="SAM" id="MobiDB-lite"/>
    </source>
</evidence>
<accession>A0AAN7UVI5</accession>
<feature type="compositionally biased region" description="Low complexity" evidence="1">
    <location>
        <begin position="1"/>
        <end position="16"/>
    </location>
</feature>
<gene>
    <name evidence="2" type="ORF">RRF57_008560</name>
</gene>
<dbReference type="EMBL" id="JAWHQM010000027">
    <property type="protein sequence ID" value="KAK5632846.1"/>
    <property type="molecule type" value="Genomic_DNA"/>
</dbReference>
<feature type="compositionally biased region" description="Basic and acidic residues" evidence="1">
    <location>
        <begin position="34"/>
        <end position="51"/>
    </location>
</feature>
<protein>
    <submittedName>
        <fullName evidence="2">Uncharacterized protein</fullName>
    </submittedName>
</protein>
<comment type="caution">
    <text evidence="2">The sequence shown here is derived from an EMBL/GenBank/DDBJ whole genome shotgun (WGS) entry which is preliminary data.</text>
</comment>
<evidence type="ECO:0000313" key="3">
    <source>
        <dbReference type="Proteomes" id="UP001305414"/>
    </source>
</evidence>
<dbReference type="Proteomes" id="UP001305414">
    <property type="component" value="Unassembled WGS sequence"/>
</dbReference>
<dbReference type="AlphaFoldDB" id="A0AAN7UVI5"/>